<evidence type="ECO:0000256" key="6">
    <source>
        <dbReference type="NCBIfam" id="TIGR04060"/>
    </source>
</evidence>
<evidence type="ECO:0000256" key="5">
    <source>
        <dbReference type="ARBA" id="ARBA00049660"/>
    </source>
</evidence>
<dbReference type="NCBIfam" id="TIGR00790">
    <property type="entry name" value="fnt"/>
    <property type="match status" value="1"/>
</dbReference>
<feature type="transmembrane region" description="Helical" evidence="8">
    <location>
        <begin position="197"/>
        <end position="218"/>
    </location>
</feature>
<dbReference type="PANTHER" id="PTHR30520">
    <property type="entry name" value="FORMATE TRANSPORTER-RELATED"/>
    <property type="match status" value="1"/>
</dbReference>
<dbReference type="Gene3D" id="3.10.580.10">
    <property type="entry name" value="CBS-domain"/>
    <property type="match status" value="1"/>
</dbReference>
<evidence type="ECO:0000256" key="3">
    <source>
        <dbReference type="ARBA" id="ARBA00022989"/>
    </source>
</evidence>
<dbReference type="SUPFAM" id="SSF54631">
    <property type="entry name" value="CBS-domain pair"/>
    <property type="match status" value="1"/>
</dbReference>
<evidence type="ECO:0000256" key="8">
    <source>
        <dbReference type="SAM" id="Phobius"/>
    </source>
</evidence>
<comment type="subcellular location">
    <subcellularLocation>
        <location evidence="1">Membrane</location>
        <topology evidence="1">Multi-pass membrane protein</topology>
    </subcellularLocation>
</comment>
<feature type="domain" description="CBS" evidence="9">
    <location>
        <begin position="317"/>
        <end position="375"/>
    </location>
</feature>
<sequence>MSVVASSNEHLLTPFEMMKEAEQFAKKKTQKSTSMMLSLAVMAGAFIGLAFVFYITVTTGSDGSSWGLSRLIGGLAFSMGLMLIVLCGAELFTSSVLSSIAWANKQLQFGRMLRIWATVYVGNFIGAMLLLLIVTGAGLYQLDGGNWGLNALQIAQHKLHHTPIQAFSLGVLCNVLVCLAIWLTFSSKNALTKAAMTVLPVAMFVSSGFEHCVANMFMVPLGITIHSFAPEAFWLQVGVEASLFADLTLSHFVTSNLIPVTLGNIVGGAVLVGLANWCIYRKPQLNSVSIQPITHTQDLQPVKESPMNATILVRDVMNVRPTTLTADMPVEHALDILLDANMHGAPVADIHGNLVGFLSVHDVMVELWCQDYLPEKGQTVVDLMSRDVIALNTEDKLVDVVEFMCIDKEQLYPTTSMGFATQWSSLSLEERAKNMQVSQPHILPVLDKGELCGVIDRQHVASALRTIYGERMSVVDVEDQQPPLRA</sequence>
<evidence type="ECO:0000256" key="4">
    <source>
        <dbReference type="ARBA" id="ARBA00023136"/>
    </source>
</evidence>
<dbReference type="InterPro" id="IPR000644">
    <property type="entry name" value="CBS_dom"/>
</dbReference>
<feature type="transmembrane region" description="Helical" evidence="8">
    <location>
        <begin position="75"/>
        <end position="103"/>
    </location>
</feature>
<dbReference type="InterPro" id="IPR046342">
    <property type="entry name" value="CBS_dom_sf"/>
</dbReference>
<evidence type="ECO:0000313" key="10">
    <source>
        <dbReference type="EMBL" id="MFB9133852.1"/>
    </source>
</evidence>
<keyword evidence="4 8" id="KW-0472">Membrane</keyword>
<dbReference type="PROSITE" id="PS01006">
    <property type="entry name" value="FORMATE_NITRITE_TP_2"/>
    <property type="match status" value="1"/>
</dbReference>
<feature type="transmembrane region" description="Helical" evidence="8">
    <location>
        <begin position="115"/>
        <end position="142"/>
    </location>
</feature>
<dbReference type="Proteomes" id="UP001589645">
    <property type="component" value="Unassembled WGS sequence"/>
</dbReference>
<feature type="transmembrane region" description="Helical" evidence="8">
    <location>
        <begin position="36"/>
        <end position="55"/>
    </location>
</feature>
<dbReference type="PROSITE" id="PS51371">
    <property type="entry name" value="CBS"/>
    <property type="match status" value="1"/>
</dbReference>
<dbReference type="Pfam" id="PF01226">
    <property type="entry name" value="Form_Nir_trans"/>
    <property type="match status" value="1"/>
</dbReference>
<dbReference type="NCBIfam" id="TIGR04060">
    <property type="entry name" value="formate_focA"/>
    <property type="match status" value="1"/>
</dbReference>
<feature type="transmembrane region" description="Helical" evidence="8">
    <location>
        <begin position="162"/>
        <end position="185"/>
    </location>
</feature>
<keyword evidence="7" id="KW-0129">CBS domain</keyword>
<dbReference type="SMART" id="SM00116">
    <property type="entry name" value="CBS"/>
    <property type="match status" value="2"/>
</dbReference>
<organism evidence="10 11">
    <name type="scientific">Vibrio olivae</name>
    <dbReference type="NCBI Taxonomy" id="1243002"/>
    <lineage>
        <taxon>Bacteria</taxon>
        <taxon>Pseudomonadati</taxon>
        <taxon>Pseudomonadota</taxon>
        <taxon>Gammaproteobacteria</taxon>
        <taxon>Vibrionales</taxon>
        <taxon>Vibrionaceae</taxon>
        <taxon>Vibrio</taxon>
    </lineage>
</organism>
<keyword evidence="11" id="KW-1185">Reference proteome</keyword>
<dbReference type="PANTHER" id="PTHR30520:SF6">
    <property type="entry name" value="FORMATE_NITRATE FAMILY TRANSPORTER (EUROFUNG)"/>
    <property type="match status" value="1"/>
</dbReference>
<dbReference type="RefSeq" id="WP_390189460.1">
    <property type="nucleotide sequence ID" value="NZ_JBHMEP010000001.1"/>
</dbReference>
<accession>A0ABV5HI10</accession>
<dbReference type="InterPro" id="IPR023999">
    <property type="entry name" value="Formate_transptr_FocA"/>
</dbReference>
<dbReference type="Pfam" id="PF00571">
    <property type="entry name" value="CBS"/>
    <property type="match status" value="1"/>
</dbReference>
<name>A0ABV5HI10_9VIBR</name>
<evidence type="ECO:0000256" key="7">
    <source>
        <dbReference type="PROSITE-ProRule" id="PRU00703"/>
    </source>
</evidence>
<keyword evidence="2 8" id="KW-0812">Transmembrane</keyword>
<gene>
    <name evidence="10" type="primary">focA</name>
    <name evidence="10" type="ORF">ACFFUV_02580</name>
</gene>
<feature type="transmembrane region" description="Helical" evidence="8">
    <location>
        <begin position="257"/>
        <end position="279"/>
    </location>
</feature>
<comment type="similarity">
    <text evidence="5">Belongs to the FNT transporter (TC 1.A.16) family.</text>
</comment>
<dbReference type="InterPro" id="IPR000292">
    <property type="entry name" value="For/NO2_transpt"/>
</dbReference>
<dbReference type="InterPro" id="IPR023271">
    <property type="entry name" value="Aquaporin-like"/>
</dbReference>
<dbReference type="EMBL" id="JBHMEP010000001">
    <property type="protein sequence ID" value="MFB9133852.1"/>
    <property type="molecule type" value="Genomic_DNA"/>
</dbReference>
<dbReference type="Gene3D" id="1.20.1080.10">
    <property type="entry name" value="Glycerol uptake facilitator protein"/>
    <property type="match status" value="1"/>
</dbReference>
<evidence type="ECO:0000259" key="9">
    <source>
        <dbReference type="PROSITE" id="PS51371"/>
    </source>
</evidence>
<evidence type="ECO:0000256" key="1">
    <source>
        <dbReference type="ARBA" id="ARBA00004141"/>
    </source>
</evidence>
<comment type="caution">
    <text evidence="10">The sequence shown here is derived from an EMBL/GenBank/DDBJ whole genome shotgun (WGS) entry which is preliminary data.</text>
</comment>
<keyword evidence="3 8" id="KW-1133">Transmembrane helix</keyword>
<protein>
    <recommendedName>
        <fullName evidence="6">Formate transporter FocA</fullName>
    </recommendedName>
</protein>
<dbReference type="PROSITE" id="PS01005">
    <property type="entry name" value="FORMATE_NITRITE_TP_1"/>
    <property type="match status" value="1"/>
</dbReference>
<proteinExistence type="inferred from homology"/>
<dbReference type="InterPro" id="IPR024002">
    <property type="entry name" value="For/NO2_transpt_CS"/>
</dbReference>
<evidence type="ECO:0000256" key="2">
    <source>
        <dbReference type="ARBA" id="ARBA00022692"/>
    </source>
</evidence>
<reference evidence="10 11" key="1">
    <citation type="submission" date="2024-09" db="EMBL/GenBank/DDBJ databases">
        <authorList>
            <person name="Sun Q."/>
            <person name="Mori K."/>
        </authorList>
    </citation>
    <scope>NUCLEOTIDE SEQUENCE [LARGE SCALE GENOMIC DNA]</scope>
    <source>
        <strain evidence="10 11">CECT 8064</strain>
    </source>
</reference>
<evidence type="ECO:0000313" key="11">
    <source>
        <dbReference type="Proteomes" id="UP001589645"/>
    </source>
</evidence>